<dbReference type="PROSITE" id="PS50026">
    <property type="entry name" value="EGF_3"/>
    <property type="match status" value="1"/>
</dbReference>
<dbReference type="EMBL" id="SDAM02001616">
    <property type="protein sequence ID" value="KAH6822096.1"/>
    <property type="molecule type" value="Genomic_DNA"/>
</dbReference>
<evidence type="ECO:0000256" key="10">
    <source>
        <dbReference type="ARBA" id="ARBA00022777"/>
    </source>
</evidence>
<keyword evidence="4" id="KW-0597">Phosphoprotein</keyword>
<name>A0AAD4IVX9_PERFH</name>
<evidence type="ECO:0000256" key="17">
    <source>
        <dbReference type="ARBA" id="ARBA00047951"/>
    </source>
</evidence>
<dbReference type="SMART" id="SM00181">
    <property type="entry name" value="EGF"/>
    <property type="match status" value="2"/>
</dbReference>
<dbReference type="GO" id="GO:0004674">
    <property type="term" value="F:protein serine/threonine kinase activity"/>
    <property type="evidence" value="ECO:0007669"/>
    <property type="project" value="UniProtKB-KW"/>
</dbReference>
<keyword evidence="2" id="KW-0723">Serine/threonine-protein kinase</keyword>
<dbReference type="InterPro" id="IPR000742">
    <property type="entry name" value="EGF"/>
</dbReference>
<evidence type="ECO:0000256" key="6">
    <source>
        <dbReference type="ARBA" id="ARBA00022692"/>
    </source>
</evidence>
<dbReference type="InterPro" id="IPR024731">
    <property type="entry name" value="NELL2-like_EGF"/>
</dbReference>
<dbReference type="CDD" id="cd00054">
    <property type="entry name" value="EGF_CA"/>
    <property type="match status" value="1"/>
</dbReference>
<evidence type="ECO:0000313" key="24">
    <source>
        <dbReference type="Proteomes" id="UP001190926"/>
    </source>
</evidence>
<dbReference type="InterPro" id="IPR045274">
    <property type="entry name" value="WAK-like"/>
</dbReference>
<proteinExistence type="predicted"/>
<accession>A0AAD4IVX9</accession>
<feature type="domain" description="EGF-like" evidence="22">
    <location>
        <begin position="307"/>
        <end position="346"/>
    </location>
</feature>
<evidence type="ECO:0000313" key="23">
    <source>
        <dbReference type="EMBL" id="KAH6822096.1"/>
    </source>
</evidence>
<feature type="chain" id="PRO_5042042081" evidence="20">
    <location>
        <begin position="23"/>
        <end position="709"/>
    </location>
</feature>
<dbReference type="Gene3D" id="3.30.200.20">
    <property type="entry name" value="Phosphorylase Kinase, domain 1"/>
    <property type="match status" value="1"/>
</dbReference>
<dbReference type="Gene3D" id="1.10.510.10">
    <property type="entry name" value="Transferase(Phosphotransferase) domain 1"/>
    <property type="match status" value="1"/>
</dbReference>
<evidence type="ECO:0000256" key="5">
    <source>
        <dbReference type="ARBA" id="ARBA00022679"/>
    </source>
</evidence>
<keyword evidence="13" id="KW-0472">Membrane</keyword>
<protein>
    <submittedName>
        <fullName evidence="23">Uncharacterized protein</fullName>
    </submittedName>
</protein>
<evidence type="ECO:0000256" key="14">
    <source>
        <dbReference type="ARBA" id="ARBA00023157"/>
    </source>
</evidence>
<dbReference type="GO" id="GO:0005524">
    <property type="term" value="F:ATP binding"/>
    <property type="evidence" value="ECO:0007669"/>
    <property type="project" value="UniProtKB-KW"/>
</dbReference>
<feature type="domain" description="Protein kinase" evidence="21">
    <location>
        <begin position="385"/>
        <end position="659"/>
    </location>
</feature>
<gene>
    <name evidence="23" type="ORF">C2S53_000646</name>
</gene>
<feature type="signal peptide" evidence="20">
    <location>
        <begin position="1"/>
        <end position="22"/>
    </location>
</feature>
<dbReference type="AlphaFoldDB" id="A0AAD4IVX9"/>
<dbReference type="GO" id="GO:0005509">
    <property type="term" value="F:calcium ion binding"/>
    <property type="evidence" value="ECO:0007669"/>
    <property type="project" value="InterPro"/>
</dbReference>
<evidence type="ECO:0000256" key="3">
    <source>
        <dbReference type="ARBA" id="ARBA00022536"/>
    </source>
</evidence>
<dbReference type="PROSITE" id="PS50011">
    <property type="entry name" value="PROTEIN_KINASE_DOM"/>
    <property type="match status" value="1"/>
</dbReference>
<evidence type="ECO:0000256" key="19">
    <source>
        <dbReference type="PROSITE-ProRule" id="PRU00076"/>
    </source>
</evidence>
<dbReference type="FunFam" id="3.30.200.20:FF:000043">
    <property type="entry name" value="Wall-associated receptor kinase 2"/>
    <property type="match status" value="1"/>
</dbReference>
<reference evidence="23 24" key="1">
    <citation type="journal article" date="2021" name="Nat. Commun.">
        <title>Incipient diploidization of the medicinal plant Perilla within 10,000 years.</title>
        <authorList>
            <person name="Zhang Y."/>
            <person name="Shen Q."/>
            <person name="Leng L."/>
            <person name="Zhang D."/>
            <person name="Chen S."/>
            <person name="Shi Y."/>
            <person name="Ning Z."/>
            <person name="Chen S."/>
        </authorList>
    </citation>
    <scope>NUCLEOTIDE SEQUENCE [LARGE SCALE GENOMIC DNA]</scope>
    <source>
        <strain evidence="24">cv. PC099</strain>
    </source>
</reference>
<dbReference type="PROSITE" id="PS01186">
    <property type="entry name" value="EGF_2"/>
    <property type="match status" value="1"/>
</dbReference>
<dbReference type="InterPro" id="IPR000152">
    <property type="entry name" value="EGF-type_Asp/Asn_hydroxyl_site"/>
</dbReference>
<comment type="caution">
    <text evidence="23">The sequence shown here is derived from an EMBL/GenBank/DDBJ whole genome shotgun (WGS) entry which is preliminary data.</text>
</comment>
<dbReference type="PANTHER" id="PTHR27005:SF515">
    <property type="entry name" value="WALL-ASSOCIATED RECEPTOR KINASE-LIKE 10-RELATED"/>
    <property type="match status" value="1"/>
</dbReference>
<dbReference type="InterPro" id="IPR018097">
    <property type="entry name" value="EGF_Ca-bd_CS"/>
</dbReference>
<evidence type="ECO:0000256" key="20">
    <source>
        <dbReference type="SAM" id="SignalP"/>
    </source>
</evidence>
<dbReference type="GO" id="GO:0030247">
    <property type="term" value="F:polysaccharide binding"/>
    <property type="evidence" value="ECO:0007669"/>
    <property type="project" value="InterPro"/>
</dbReference>
<keyword evidence="7 20" id="KW-0732">Signal</keyword>
<evidence type="ECO:0000256" key="18">
    <source>
        <dbReference type="ARBA" id="ARBA00058961"/>
    </source>
</evidence>
<evidence type="ECO:0000256" key="1">
    <source>
        <dbReference type="ARBA" id="ARBA00004479"/>
    </source>
</evidence>
<dbReference type="Proteomes" id="UP001190926">
    <property type="component" value="Unassembled WGS sequence"/>
</dbReference>
<dbReference type="GO" id="GO:0005886">
    <property type="term" value="C:plasma membrane"/>
    <property type="evidence" value="ECO:0007669"/>
    <property type="project" value="TreeGrafter"/>
</dbReference>
<dbReference type="Pfam" id="PF12947">
    <property type="entry name" value="EGF_3"/>
    <property type="match status" value="1"/>
</dbReference>
<dbReference type="SUPFAM" id="SSF57196">
    <property type="entry name" value="EGF/Laminin"/>
    <property type="match status" value="1"/>
</dbReference>
<evidence type="ECO:0000259" key="22">
    <source>
        <dbReference type="PROSITE" id="PS50026"/>
    </source>
</evidence>
<comment type="catalytic activity">
    <reaction evidence="16">
        <text>L-seryl-[protein] + ATP = O-phospho-L-seryl-[protein] + ADP + H(+)</text>
        <dbReference type="Rhea" id="RHEA:17989"/>
        <dbReference type="Rhea" id="RHEA-COMP:9863"/>
        <dbReference type="Rhea" id="RHEA-COMP:11604"/>
        <dbReference type="ChEBI" id="CHEBI:15378"/>
        <dbReference type="ChEBI" id="CHEBI:29999"/>
        <dbReference type="ChEBI" id="CHEBI:30616"/>
        <dbReference type="ChEBI" id="CHEBI:83421"/>
        <dbReference type="ChEBI" id="CHEBI:456216"/>
    </reaction>
</comment>
<dbReference type="PROSITE" id="PS00108">
    <property type="entry name" value="PROTEIN_KINASE_ST"/>
    <property type="match status" value="1"/>
</dbReference>
<evidence type="ECO:0000256" key="8">
    <source>
        <dbReference type="ARBA" id="ARBA00022737"/>
    </source>
</evidence>
<keyword evidence="6" id="KW-0812">Transmembrane</keyword>
<evidence type="ECO:0000256" key="11">
    <source>
        <dbReference type="ARBA" id="ARBA00022840"/>
    </source>
</evidence>
<keyword evidence="15" id="KW-0325">Glycoprotein</keyword>
<dbReference type="FunFam" id="2.10.25.10:FF:000038">
    <property type="entry name" value="Fibrillin 2"/>
    <property type="match status" value="1"/>
</dbReference>
<evidence type="ECO:0000256" key="12">
    <source>
        <dbReference type="ARBA" id="ARBA00022989"/>
    </source>
</evidence>
<dbReference type="SMART" id="SM00220">
    <property type="entry name" value="S_TKc"/>
    <property type="match status" value="1"/>
</dbReference>
<dbReference type="PANTHER" id="PTHR27005">
    <property type="entry name" value="WALL-ASSOCIATED RECEPTOR KINASE-LIKE 21"/>
    <property type="match status" value="1"/>
</dbReference>
<dbReference type="InterPro" id="IPR008271">
    <property type="entry name" value="Ser/Thr_kinase_AS"/>
</dbReference>
<evidence type="ECO:0000256" key="2">
    <source>
        <dbReference type="ARBA" id="ARBA00022527"/>
    </source>
</evidence>
<dbReference type="SMART" id="SM00179">
    <property type="entry name" value="EGF_CA"/>
    <property type="match status" value="1"/>
</dbReference>
<evidence type="ECO:0000256" key="15">
    <source>
        <dbReference type="ARBA" id="ARBA00023180"/>
    </source>
</evidence>
<keyword evidence="5" id="KW-0808">Transferase</keyword>
<comment type="subcellular location">
    <subcellularLocation>
        <location evidence="1">Membrane</location>
        <topology evidence="1">Single-pass type I membrane protein</topology>
    </subcellularLocation>
</comment>
<evidence type="ECO:0000259" key="21">
    <source>
        <dbReference type="PROSITE" id="PS50011"/>
    </source>
</evidence>
<dbReference type="GO" id="GO:0007166">
    <property type="term" value="P:cell surface receptor signaling pathway"/>
    <property type="evidence" value="ECO:0007669"/>
    <property type="project" value="InterPro"/>
</dbReference>
<evidence type="ECO:0000256" key="9">
    <source>
        <dbReference type="ARBA" id="ARBA00022741"/>
    </source>
</evidence>
<keyword evidence="3 19" id="KW-0245">EGF-like domain</keyword>
<dbReference type="Pfam" id="PF13947">
    <property type="entry name" value="GUB_WAK_bind"/>
    <property type="match status" value="1"/>
</dbReference>
<dbReference type="PROSITE" id="PS01187">
    <property type="entry name" value="EGF_CA"/>
    <property type="match status" value="1"/>
</dbReference>
<evidence type="ECO:0000256" key="7">
    <source>
        <dbReference type="ARBA" id="ARBA00022729"/>
    </source>
</evidence>
<keyword evidence="10" id="KW-0418">Kinase</keyword>
<keyword evidence="12" id="KW-1133">Transmembrane helix</keyword>
<organism evidence="23 24">
    <name type="scientific">Perilla frutescens var. hirtella</name>
    <name type="common">Perilla citriodora</name>
    <name type="synonym">Perilla setoyensis</name>
    <dbReference type="NCBI Taxonomy" id="608512"/>
    <lineage>
        <taxon>Eukaryota</taxon>
        <taxon>Viridiplantae</taxon>
        <taxon>Streptophyta</taxon>
        <taxon>Embryophyta</taxon>
        <taxon>Tracheophyta</taxon>
        <taxon>Spermatophyta</taxon>
        <taxon>Magnoliopsida</taxon>
        <taxon>eudicotyledons</taxon>
        <taxon>Gunneridae</taxon>
        <taxon>Pentapetalae</taxon>
        <taxon>asterids</taxon>
        <taxon>lamiids</taxon>
        <taxon>Lamiales</taxon>
        <taxon>Lamiaceae</taxon>
        <taxon>Nepetoideae</taxon>
        <taxon>Elsholtzieae</taxon>
        <taxon>Perilla</taxon>
    </lineage>
</organism>
<evidence type="ECO:0000256" key="4">
    <source>
        <dbReference type="ARBA" id="ARBA00022553"/>
    </source>
</evidence>
<dbReference type="CDD" id="cd14066">
    <property type="entry name" value="STKc_IRAK"/>
    <property type="match status" value="1"/>
</dbReference>
<comment type="caution">
    <text evidence="19">Lacks conserved residue(s) required for the propagation of feature annotation.</text>
</comment>
<keyword evidence="14" id="KW-1015">Disulfide bond</keyword>
<keyword evidence="9" id="KW-0547">Nucleotide-binding</keyword>
<keyword evidence="11" id="KW-0067">ATP-binding</keyword>
<dbReference type="PROSITE" id="PS00010">
    <property type="entry name" value="ASX_HYDROXYL"/>
    <property type="match status" value="1"/>
</dbReference>
<sequence length="709" mass="77868">MMLLQFSLLHFTILLLAPPSSSGSIAKPGCPDRCGSLPIPYPFGVGSGCSMEQSFGVTCNASTDPPKATLSIIGSEIIEINPTNIRVKYPNLALSNYSRNSVRVLSVVYDLSRTQYAFSDDNWLTAIGCDDMAAVTGRANRSFSGGCVSYCQDRNDSGGVASCPDNSNGYGLGTGCCRTPIPKGTTNLYVNLTDVHKNWRESKLFSTSYAFVGEKKVITNQSEFSYRLNDLANATIFLSDNWAAKNTPPVLLDWRIGAENCNESRRNPTTYACRGNTDCVDFNTNVRGYLCNCSKGYEGNPYLDCQDVDECVDSTTNPCDSNAICTNILGSFTCSCPKGYYGDGMKDEKGCIRRATSTLSNVLIGTLERTKLFPAKELEKATDNFNTSRILGQGGQGTVYKGMLSDGQIVAIKILKLVDDDQLEQLINEVVILSQINHRNVVRLLGCCLATEVPMLVYEFVSNGTLFSLIHDTNFDIPLSWNMRLKIAGDIAGALAYLHSASSIPIYHRDIKSSNILLDEKFVVKVSDFGTSKIVAVDQTHLTTLVKGTFGYLDPEYFQSSQFTEKSDVYSFGVVLAELLTGQRPISLEKTEGERNLASLFLVSMQASHLNTILDAQLSDEDGKEEVIAVARLAERCLNPKGKMRPTMKEVAIELESILITQTQDKVEQTRVYEINPMMISDIEYTWTSGKSEISSSSDTHPFINPEIV</sequence>
<comment type="function">
    <text evidence="18">Serine/threonine-protein kinase that may function as a signaling receptor of extracellular matrix component. Binding to pectin may have significance in the control of cell expansion, morphogenesis and development.</text>
</comment>
<evidence type="ECO:0000256" key="16">
    <source>
        <dbReference type="ARBA" id="ARBA00047558"/>
    </source>
</evidence>
<comment type="catalytic activity">
    <reaction evidence="17">
        <text>L-threonyl-[protein] + ATP = O-phospho-L-threonyl-[protein] + ADP + H(+)</text>
        <dbReference type="Rhea" id="RHEA:46608"/>
        <dbReference type="Rhea" id="RHEA-COMP:11060"/>
        <dbReference type="Rhea" id="RHEA-COMP:11605"/>
        <dbReference type="ChEBI" id="CHEBI:15378"/>
        <dbReference type="ChEBI" id="CHEBI:30013"/>
        <dbReference type="ChEBI" id="CHEBI:30616"/>
        <dbReference type="ChEBI" id="CHEBI:61977"/>
        <dbReference type="ChEBI" id="CHEBI:456216"/>
    </reaction>
</comment>
<dbReference type="Pfam" id="PF00069">
    <property type="entry name" value="Pkinase"/>
    <property type="match status" value="1"/>
</dbReference>
<dbReference type="FunFam" id="1.10.510.10:FF:000084">
    <property type="entry name" value="Wall-associated receptor kinase 2"/>
    <property type="match status" value="1"/>
</dbReference>
<keyword evidence="24" id="KW-1185">Reference proteome</keyword>
<dbReference type="InterPro" id="IPR011009">
    <property type="entry name" value="Kinase-like_dom_sf"/>
</dbReference>
<dbReference type="SUPFAM" id="SSF56112">
    <property type="entry name" value="Protein kinase-like (PK-like)"/>
    <property type="match status" value="1"/>
</dbReference>
<keyword evidence="8" id="KW-0677">Repeat</keyword>
<evidence type="ECO:0000256" key="13">
    <source>
        <dbReference type="ARBA" id="ARBA00023136"/>
    </source>
</evidence>
<dbReference type="Gene3D" id="2.10.25.10">
    <property type="entry name" value="Laminin"/>
    <property type="match status" value="1"/>
</dbReference>
<dbReference type="InterPro" id="IPR000719">
    <property type="entry name" value="Prot_kinase_dom"/>
</dbReference>
<dbReference type="InterPro" id="IPR025287">
    <property type="entry name" value="WAK_GUB"/>
</dbReference>
<dbReference type="InterPro" id="IPR001881">
    <property type="entry name" value="EGF-like_Ca-bd_dom"/>
</dbReference>